<sequence length="78" mass="8694">MKTPKQLEEWSFSTINSDNVNYDLNKIGDETLVEEEEDSAEKSCFETSSIDSLSTTCSSCSSRNINGSLKTTFQEITV</sequence>
<evidence type="ECO:0000313" key="1">
    <source>
        <dbReference type="EMBL" id="CAD2179363.1"/>
    </source>
</evidence>
<dbReference type="AlphaFoldDB" id="A0A6V7VWZ7"/>
<accession>A0A6V7VWZ7</accession>
<evidence type="ECO:0000313" key="2">
    <source>
        <dbReference type="Proteomes" id="UP000580250"/>
    </source>
</evidence>
<reference evidence="1 2" key="1">
    <citation type="submission" date="2020-08" db="EMBL/GenBank/DDBJ databases">
        <authorList>
            <person name="Koutsovoulos G."/>
            <person name="Danchin GJ E."/>
        </authorList>
    </citation>
    <scope>NUCLEOTIDE SEQUENCE [LARGE SCALE GENOMIC DNA]</scope>
</reference>
<dbReference type="Proteomes" id="UP000580250">
    <property type="component" value="Unassembled WGS sequence"/>
</dbReference>
<protein>
    <submittedName>
        <fullName evidence="1">Uncharacterized protein</fullName>
    </submittedName>
</protein>
<name>A0A6V7VWZ7_MELEN</name>
<organism evidence="1 2">
    <name type="scientific">Meloidogyne enterolobii</name>
    <name type="common">Root-knot nematode worm</name>
    <name type="synonym">Meloidogyne mayaguensis</name>
    <dbReference type="NCBI Taxonomy" id="390850"/>
    <lineage>
        <taxon>Eukaryota</taxon>
        <taxon>Metazoa</taxon>
        <taxon>Ecdysozoa</taxon>
        <taxon>Nematoda</taxon>
        <taxon>Chromadorea</taxon>
        <taxon>Rhabditida</taxon>
        <taxon>Tylenchina</taxon>
        <taxon>Tylenchomorpha</taxon>
        <taxon>Tylenchoidea</taxon>
        <taxon>Meloidogynidae</taxon>
        <taxon>Meloidogyninae</taxon>
        <taxon>Meloidogyne</taxon>
    </lineage>
</organism>
<proteinExistence type="predicted"/>
<dbReference type="EMBL" id="CAJEWN010000342">
    <property type="protein sequence ID" value="CAD2179363.1"/>
    <property type="molecule type" value="Genomic_DNA"/>
</dbReference>
<comment type="caution">
    <text evidence="1">The sequence shown here is derived from an EMBL/GenBank/DDBJ whole genome shotgun (WGS) entry which is preliminary data.</text>
</comment>
<gene>
    <name evidence="1" type="ORF">MENT_LOCUS31364</name>
</gene>